<evidence type="ECO:0000313" key="2">
    <source>
        <dbReference type="EMBL" id="VGO14665.1"/>
    </source>
</evidence>
<keyword evidence="1" id="KW-0472">Membrane</keyword>
<dbReference type="Proteomes" id="UP000366872">
    <property type="component" value="Unassembled WGS sequence"/>
</dbReference>
<keyword evidence="1" id="KW-0812">Transmembrane</keyword>
<evidence type="ECO:0000313" key="3">
    <source>
        <dbReference type="Proteomes" id="UP000366872"/>
    </source>
</evidence>
<keyword evidence="3" id="KW-1185">Reference proteome</keyword>
<sequence length="293" mass="32627">MAALLLLLNVMENTPSMQNAQPRGSELELDMRKVAMAVLKVALLLELLFVVGDLVFNSMDLCDDLSIRRIWNIAREQSLPTWFSSFQAQLVGLTALLIAMAAKRQATKKACWAWIGIALFFFYVGLDDFVELHERLGGVVDRSITQFSGTAPAKHQSIFKQSYSWHTYLAPLYSIVVAAIALFSWKPLKKAGALLYFLLGLTCWATSQALDYLEGLRGARDAYIAIGNALHFSHPSYVSHLSKLVEEVLEMLGTTLIWVAFLHYLGLVAQGKTIRIAYDGKPQTLNNDDPIVS</sequence>
<proteinExistence type="predicted"/>
<organism evidence="2 3">
    <name type="scientific">Pontiella desulfatans</name>
    <dbReference type="NCBI Taxonomy" id="2750659"/>
    <lineage>
        <taxon>Bacteria</taxon>
        <taxon>Pseudomonadati</taxon>
        <taxon>Kiritimatiellota</taxon>
        <taxon>Kiritimatiellia</taxon>
        <taxon>Kiritimatiellales</taxon>
        <taxon>Pontiellaceae</taxon>
        <taxon>Pontiella</taxon>
    </lineage>
</organism>
<feature type="transmembrane region" description="Helical" evidence="1">
    <location>
        <begin position="110"/>
        <end position="126"/>
    </location>
</feature>
<reference evidence="2 3" key="1">
    <citation type="submission" date="2019-04" db="EMBL/GenBank/DDBJ databases">
        <authorList>
            <person name="Van Vliet M D."/>
        </authorList>
    </citation>
    <scope>NUCLEOTIDE SEQUENCE [LARGE SCALE GENOMIC DNA]</scope>
    <source>
        <strain evidence="2 3">F1</strain>
    </source>
</reference>
<feature type="transmembrane region" description="Helical" evidence="1">
    <location>
        <begin position="251"/>
        <end position="269"/>
    </location>
</feature>
<gene>
    <name evidence="2" type="ORF">PDESU_03230</name>
</gene>
<dbReference type="EMBL" id="CAAHFG010000002">
    <property type="protein sequence ID" value="VGO14665.1"/>
    <property type="molecule type" value="Genomic_DNA"/>
</dbReference>
<dbReference type="AlphaFoldDB" id="A0A6C2U445"/>
<protein>
    <submittedName>
        <fullName evidence="2">Uncharacterized protein</fullName>
    </submittedName>
</protein>
<feature type="transmembrane region" description="Helical" evidence="1">
    <location>
        <begin position="37"/>
        <end position="59"/>
    </location>
</feature>
<feature type="transmembrane region" description="Helical" evidence="1">
    <location>
        <begin position="192"/>
        <end position="210"/>
    </location>
</feature>
<name>A0A6C2U445_PONDE</name>
<feature type="transmembrane region" description="Helical" evidence="1">
    <location>
        <begin position="165"/>
        <end position="185"/>
    </location>
</feature>
<keyword evidence="1" id="KW-1133">Transmembrane helix</keyword>
<accession>A0A6C2U445</accession>
<evidence type="ECO:0000256" key="1">
    <source>
        <dbReference type="SAM" id="Phobius"/>
    </source>
</evidence>